<gene>
    <name evidence="1" type="ORF">LFZ25_14605</name>
</gene>
<evidence type="ECO:0000313" key="1">
    <source>
        <dbReference type="EMBL" id="ASG17086.1"/>
    </source>
</evidence>
<dbReference type="Proteomes" id="UP000197157">
    <property type="component" value="Chromosome"/>
</dbReference>
<protein>
    <submittedName>
        <fullName evidence="1">Uncharacterized protein</fullName>
    </submittedName>
</protein>
<dbReference type="EMBL" id="CP022117">
    <property type="protein sequence ID" value="ASG17086.1"/>
    <property type="molecule type" value="Genomic_DNA"/>
</dbReference>
<proteinExistence type="predicted"/>
<reference evidence="1 2" key="1">
    <citation type="submission" date="2017-06" db="EMBL/GenBank/DDBJ databases">
        <title>Salmonella reference genomes for public health.</title>
        <authorList>
            <person name="Robertson J."/>
            <person name="Yoshida C."/>
            <person name="Gurnik S."/>
            <person name="Nash J."/>
        </authorList>
    </citation>
    <scope>NUCLEOTIDE SEQUENCE [LARGE SCALE GENOMIC DNA]</scope>
    <source>
        <strain evidence="1 2">S-1643</strain>
    </source>
</reference>
<dbReference type="AlphaFoldDB" id="A0A2C9P127"/>
<name>A0A2C9P127_SALET</name>
<accession>A0A2C9P127</accession>
<sequence>MPPVLQISSIIRGRPSFTFTCSNAITDSNAFRCEALRFYTDCQSPLNIILNPMLPAVEIKRVDLINYVVIFTPV</sequence>
<evidence type="ECO:0000313" key="2">
    <source>
        <dbReference type="Proteomes" id="UP000197157"/>
    </source>
</evidence>
<organism evidence="1 2">
    <name type="scientific">Salmonella enterica subsp. enterica serovar Macclesfield str. S-1643</name>
    <dbReference type="NCBI Taxonomy" id="1242107"/>
    <lineage>
        <taxon>Bacteria</taxon>
        <taxon>Pseudomonadati</taxon>
        <taxon>Pseudomonadota</taxon>
        <taxon>Gammaproteobacteria</taxon>
        <taxon>Enterobacterales</taxon>
        <taxon>Enterobacteriaceae</taxon>
        <taxon>Salmonella</taxon>
    </lineage>
</organism>